<dbReference type="InterPro" id="IPR020806">
    <property type="entry name" value="PKS_PP-bd"/>
</dbReference>
<dbReference type="PANTHER" id="PTHR45527">
    <property type="entry name" value="NONRIBOSOMAL PEPTIDE SYNTHETASE"/>
    <property type="match status" value="1"/>
</dbReference>
<dbReference type="PANTHER" id="PTHR45527:SF1">
    <property type="entry name" value="FATTY ACID SYNTHASE"/>
    <property type="match status" value="1"/>
</dbReference>
<dbReference type="Pfam" id="PF13193">
    <property type="entry name" value="AMP-binding_C"/>
    <property type="match status" value="1"/>
</dbReference>
<feature type="compositionally biased region" description="Low complexity" evidence="4">
    <location>
        <begin position="964"/>
        <end position="973"/>
    </location>
</feature>
<feature type="region of interest" description="Disordered" evidence="4">
    <location>
        <begin position="964"/>
        <end position="985"/>
    </location>
</feature>
<dbReference type="InterPro" id="IPR001242">
    <property type="entry name" value="Condensation_dom"/>
</dbReference>
<dbReference type="RefSeq" id="WP_378063058.1">
    <property type="nucleotide sequence ID" value="NZ_JBHSXS010000002.1"/>
</dbReference>
<dbReference type="Pfam" id="PF00668">
    <property type="entry name" value="Condensation"/>
    <property type="match status" value="1"/>
</dbReference>
<dbReference type="InterPro" id="IPR045851">
    <property type="entry name" value="AMP-bd_C_sf"/>
</dbReference>
<sequence>MSFQQERLWPDGGTRPARVAVRVRGPFAADLLRGAVAELVRRHEVLRTTCREIDGWPRQEPHPPGTPAAVAVTETGPGPLAPDERDAGLDDLVRAAAREPFDLGRLPLVRWTVARLGPDDHAVVLVAHRAILDARSAVLLLREAASLYGAAGPAGGPSGGPRSAAPQAAAPRVQYGDYAAWQRDALSSPAMRAQLARLRRTLADPPPPLELPVRTAPAAPSAQPGPRHGLVVEDLPAGLMDALHDLARAEGTEPFAIAFAAFAALLHRYGGATDLRVATPVTKLPGDGADGLLGALADPVVLRCDLGGDPSFRELAGRAAAAVREARAVRDYPYCELARLLARRGGGTLAHATFALDGGDPARPGPIDFGGLPATFAGHVVEPADTALNVVTAPGALLWEYDATAFDADDVARMAESHATLLRAALDAPATRVSGLPVLGGTQRERVLSGWARGPRGPRPGAGAPPFVHVAVGEQARRTPSAVALRDGDLSLTYGELDEQAERVAARLRQLGARPDAVVGVLLPRGIPLAVAELGVLRSGAAYLPLDPGHPAERLAFLCRDAGAAHVITTDARASRVPGGARALPIDAMLAHPVAAPADPPAPLSPRNLAYVMYTSGSTGTPKGVAVEHAALANFTAWYREEYGVAPGDRLAMVNAPGFDGSITDLWPALTAGAAVHVPDASARLSPDRLQAWLVAERIATLFLTTALAEPLLALDWPDAVRLRALQTGGEVFRSRPGPDLPFRVDLAYGPTEGTVFATVGTVAPADPSAPAAPPGAARAEAPDIGVPVAGAVVRVLDAAMRPVPPGVRGELYLGGPGLARGYLGRPGLTAERFVPDPFAVEPGGRLYRTGDVVRVRTDGRLDFVGRTDAQVKLRGNRIEPGEIEAALCRHPAIGQAHVAARDDGPGGERRLVAYLVPRNGHATPPPAEVRRHLERGLPAFMVPSACVPLARLPLTANGKVDADALPAPGAPAREPRDAPEVPATPTERAVAAIWSDVLELPEVGVADNFFDLGGHSMLVYRVRDRLVERLGHSPPIIDFFQYPTVRALARHIDGTGPSAAAPDAPDAPDAEGTDADGGRQRGLARLERRRARRAGTEGTQ</sequence>
<keyword evidence="2" id="KW-0596">Phosphopantetheine</keyword>
<dbReference type="Gene3D" id="3.30.559.30">
    <property type="entry name" value="Nonribosomal peptide synthetase, condensation domain"/>
    <property type="match status" value="1"/>
</dbReference>
<accession>A0ABW2CBH3</accession>
<proteinExistence type="predicted"/>
<gene>
    <name evidence="6" type="ORF">ACFQKB_04780</name>
</gene>
<dbReference type="Gene3D" id="3.30.300.30">
    <property type="match status" value="1"/>
</dbReference>
<dbReference type="Pfam" id="PF00550">
    <property type="entry name" value="PP-binding"/>
    <property type="match status" value="1"/>
</dbReference>
<dbReference type="InterPro" id="IPR036736">
    <property type="entry name" value="ACP-like_sf"/>
</dbReference>
<dbReference type="InterPro" id="IPR029058">
    <property type="entry name" value="AB_hydrolase_fold"/>
</dbReference>
<dbReference type="SUPFAM" id="SSF52777">
    <property type="entry name" value="CoA-dependent acyltransferases"/>
    <property type="match status" value="2"/>
</dbReference>
<evidence type="ECO:0000313" key="6">
    <source>
        <dbReference type="EMBL" id="MFC6879076.1"/>
    </source>
</evidence>
<name>A0ABW2CBH3_9ACTN</name>
<protein>
    <submittedName>
        <fullName evidence="6">Amino acid adenylation domain-containing protein</fullName>
    </submittedName>
</protein>
<dbReference type="InterPro" id="IPR010071">
    <property type="entry name" value="AA_adenyl_dom"/>
</dbReference>
<evidence type="ECO:0000256" key="1">
    <source>
        <dbReference type="ARBA" id="ARBA00001957"/>
    </source>
</evidence>
<dbReference type="Gene3D" id="3.30.559.10">
    <property type="entry name" value="Chloramphenicol acetyltransferase-like domain"/>
    <property type="match status" value="1"/>
</dbReference>
<evidence type="ECO:0000256" key="3">
    <source>
        <dbReference type="ARBA" id="ARBA00022553"/>
    </source>
</evidence>
<dbReference type="Gene3D" id="3.40.50.1820">
    <property type="entry name" value="alpha/beta hydrolase"/>
    <property type="match status" value="1"/>
</dbReference>
<dbReference type="InterPro" id="IPR009081">
    <property type="entry name" value="PP-bd_ACP"/>
</dbReference>
<dbReference type="NCBIfam" id="TIGR01733">
    <property type="entry name" value="AA-adenyl-dom"/>
    <property type="match status" value="1"/>
</dbReference>
<comment type="cofactor">
    <cofactor evidence="1">
        <name>pantetheine 4'-phosphate</name>
        <dbReference type="ChEBI" id="CHEBI:47942"/>
    </cofactor>
</comment>
<reference evidence="7" key="1">
    <citation type="journal article" date="2019" name="Int. J. Syst. Evol. Microbiol.">
        <title>The Global Catalogue of Microorganisms (GCM) 10K type strain sequencing project: providing services to taxonomists for standard genome sequencing and annotation.</title>
        <authorList>
            <consortium name="The Broad Institute Genomics Platform"/>
            <consortium name="The Broad Institute Genome Sequencing Center for Infectious Disease"/>
            <person name="Wu L."/>
            <person name="Ma J."/>
        </authorList>
    </citation>
    <scope>NUCLEOTIDE SEQUENCE [LARGE SCALE GENOMIC DNA]</scope>
    <source>
        <strain evidence="7">JCM 3369</strain>
    </source>
</reference>
<dbReference type="Proteomes" id="UP001596380">
    <property type="component" value="Unassembled WGS sequence"/>
</dbReference>
<evidence type="ECO:0000256" key="4">
    <source>
        <dbReference type="SAM" id="MobiDB-lite"/>
    </source>
</evidence>
<evidence type="ECO:0000259" key="5">
    <source>
        <dbReference type="PROSITE" id="PS50075"/>
    </source>
</evidence>
<dbReference type="SMART" id="SM00823">
    <property type="entry name" value="PKS_PP"/>
    <property type="match status" value="1"/>
</dbReference>
<organism evidence="6 7">
    <name type="scientific">Actinomadura yumaensis</name>
    <dbReference type="NCBI Taxonomy" id="111807"/>
    <lineage>
        <taxon>Bacteria</taxon>
        <taxon>Bacillati</taxon>
        <taxon>Actinomycetota</taxon>
        <taxon>Actinomycetes</taxon>
        <taxon>Streptosporangiales</taxon>
        <taxon>Thermomonosporaceae</taxon>
        <taxon>Actinomadura</taxon>
    </lineage>
</organism>
<dbReference type="InterPro" id="IPR000873">
    <property type="entry name" value="AMP-dep_synth/lig_dom"/>
</dbReference>
<keyword evidence="3" id="KW-0597">Phosphoprotein</keyword>
<dbReference type="PROSITE" id="PS50075">
    <property type="entry name" value="CARRIER"/>
    <property type="match status" value="1"/>
</dbReference>
<dbReference type="SUPFAM" id="SSF56801">
    <property type="entry name" value="Acetyl-CoA synthetase-like"/>
    <property type="match status" value="1"/>
</dbReference>
<evidence type="ECO:0000313" key="7">
    <source>
        <dbReference type="Proteomes" id="UP001596380"/>
    </source>
</evidence>
<keyword evidence="7" id="KW-1185">Reference proteome</keyword>
<dbReference type="InterPro" id="IPR025110">
    <property type="entry name" value="AMP-bd_C"/>
</dbReference>
<feature type="region of interest" description="Disordered" evidence="4">
    <location>
        <begin position="1054"/>
        <end position="1101"/>
    </location>
</feature>
<comment type="caution">
    <text evidence="6">The sequence shown here is derived from an EMBL/GenBank/DDBJ whole genome shotgun (WGS) entry which is preliminary data.</text>
</comment>
<dbReference type="CDD" id="cd05930">
    <property type="entry name" value="A_NRPS"/>
    <property type="match status" value="1"/>
</dbReference>
<dbReference type="EMBL" id="JBHSXS010000002">
    <property type="protein sequence ID" value="MFC6879076.1"/>
    <property type="molecule type" value="Genomic_DNA"/>
</dbReference>
<dbReference type="InterPro" id="IPR020845">
    <property type="entry name" value="AMP-binding_CS"/>
</dbReference>
<dbReference type="Gene3D" id="3.40.50.980">
    <property type="match status" value="2"/>
</dbReference>
<feature type="region of interest" description="Disordered" evidence="4">
    <location>
        <begin position="54"/>
        <end position="86"/>
    </location>
</feature>
<dbReference type="Pfam" id="PF00501">
    <property type="entry name" value="AMP-binding"/>
    <property type="match status" value="1"/>
</dbReference>
<feature type="compositionally biased region" description="Low complexity" evidence="4">
    <location>
        <begin position="1055"/>
        <end position="1065"/>
    </location>
</feature>
<evidence type="ECO:0000256" key="2">
    <source>
        <dbReference type="ARBA" id="ARBA00022450"/>
    </source>
</evidence>
<feature type="domain" description="Carrier" evidence="5">
    <location>
        <begin position="982"/>
        <end position="1057"/>
    </location>
</feature>
<dbReference type="Gene3D" id="2.30.38.10">
    <property type="entry name" value="Luciferase, Domain 3"/>
    <property type="match status" value="1"/>
</dbReference>
<dbReference type="InterPro" id="IPR023213">
    <property type="entry name" value="CAT-like_dom_sf"/>
</dbReference>
<dbReference type="SUPFAM" id="SSF47336">
    <property type="entry name" value="ACP-like"/>
    <property type="match status" value="1"/>
</dbReference>
<dbReference type="PROSITE" id="PS00455">
    <property type="entry name" value="AMP_BINDING"/>
    <property type="match status" value="1"/>
</dbReference>
<feature type="region of interest" description="Disordered" evidence="4">
    <location>
        <begin position="202"/>
        <end position="227"/>
    </location>
</feature>